<dbReference type="EMBL" id="RKQN01000003">
    <property type="protein sequence ID" value="RPE77297.1"/>
    <property type="molecule type" value="Genomic_DNA"/>
</dbReference>
<keyword evidence="3" id="KW-1185">Reference proteome</keyword>
<accession>A0A3N4VJV2</accession>
<comment type="caution">
    <text evidence="2">The sequence shown here is derived from an EMBL/GenBank/DDBJ whole genome shotgun (WGS) entry which is preliminary data.</text>
</comment>
<dbReference type="Proteomes" id="UP000269708">
    <property type="component" value="Unassembled WGS sequence"/>
</dbReference>
<sequence>MKNLAALLLLAGVGAAGAFAGFQLILAIAADAWGTAVLCLLGLLVAIGAAYIFWRLLRLDA</sequence>
<gene>
    <name evidence="2" type="ORF">EDC50_2563</name>
</gene>
<evidence type="ECO:0000256" key="1">
    <source>
        <dbReference type="SAM" id="Phobius"/>
    </source>
</evidence>
<dbReference type="RefSeq" id="WP_123770872.1">
    <property type="nucleotide sequence ID" value="NZ_RKQN01000003.1"/>
</dbReference>
<proteinExistence type="predicted"/>
<dbReference type="AlphaFoldDB" id="A0A3N4VJV2"/>
<evidence type="ECO:0000313" key="2">
    <source>
        <dbReference type="EMBL" id="RPE77297.1"/>
    </source>
</evidence>
<feature type="transmembrane region" description="Helical" evidence="1">
    <location>
        <begin position="30"/>
        <end position="54"/>
    </location>
</feature>
<reference evidence="2 3" key="1">
    <citation type="submission" date="2018-11" db="EMBL/GenBank/DDBJ databases">
        <title>Genomic Encyclopedia of Type Strains, Phase IV (KMG-IV): sequencing the most valuable type-strain genomes for metagenomic binning, comparative biology and taxonomic classification.</title>
        <authorList>
            <person name="Goeker M."/>
        </authorList>
    </citation>
    <scope>NUCLEOTIDE SEQUENCE [LARGE SCALE GENOMIC DNA]</scope>
    <source>
        <strain evidence="2 3">DSM 25623</strain>
    </source>
</reference>
<keyword evidence="1" id="KW-1133">Transmembrane helix</keyword>
<evidence type="ECO:0000313" key="3">
    <source>
        <dbReference type="Proteomes" id="UP000269708"/>
    </source>
</evidence>
<keyword evidence="1" id="KW-0812">Transmembrane</keyword>
<name>A0A3N4VJV2_9GAMM</name>
<keyword evidence="1" id="KW-0472">Membrane</keyword>
<organism evidence="2 3">
    <name type="scientific">Vulcaniibacterium tengchongense</name>
    <dbReference type="NCBI Taxonomy" id="1273429"/>
    <lineage>
        <taxon>Bacteria</taxon>
        <taxon>Pseudomonadati</taxon>
        <taxon>Pseudomonadota</taxon>
        <taxon>Gammaproteobacteria</taxon>
        <taxon>Lysobacterales</taxon>
        <taxon>Lysobacteraceae</taxon>
        <taxon>Vulcaniibacterium</taxon>
    </lineage>
</organism>
<protein>
    <submittedName>
        <fullName evidence="2">Uncharacterized protein</fullName>
    </submittedName>
</protein>